<dbReference type="Gene3D" id="1.20.58.1910">
    <property type="match status" value="1"/>
</dbReference>
<dbReference type="InterPro" id="IPR006674">
    <property type="entry name" value="HD_domain"/>
</dbReference>
<gene>
    <name evidence="2" type="ORF">C823_04102</name>
</gene>
<sequence>MNHLKNQYEQTRYMLGQKIKELFAKDCSGHDYWHSLRVLNNAEKIAKTENCDEYIVMVAALLHDTDDVKIFKTTDYEHARRLMSDCCLTKDTIDRVITIIREISFIGTETVCPASIEGKIVQDADRLDAMGAIGIARAFAYGGNHNRAIYIPDCKPHLNMNEAEYRTHEGTTINHFYEKLLLLKDMMNTDYAKAMAKKRDKFMRDFLKEFYDEW</sequence>
<reference evidence="2 3" key="1">
    <citation type="journal article" date="2014" name="Genome Announc.">
        <title>Draft genome sequences of the altered schaedler flora, a defined bacterial community from gnotobiotic mice.</title>
        <authorList>
            <person name="Wannemuehler M.J."/>
            <person name="Overstreet A.M."/>
            <person name="Ward D.V."/>
            <person name="Phillips G.J."/>
        </authorList>
    </citation>
    <scope>NUCLEOTIDE SEQUENCE [LARGE SCALE GENOMIC DNA]</scope>
    <source>
        <strain evidence="2 3">ASF492</strain>
    </source>
</reference>
<dbReference type="Pfam" id="PF01966">
    <property type="entry name" value="HD"/>
    <property type="match status" value="1"/>
</dbReference>
<evidence type="ECO:0000313" key="3">
    <source>
        <dbReference type="Proteomes" id="UP000012589"/>
    </source>
</evidence>
<dbReference type="eggNOG" id="COG1418">
    <property type="taxonomic scope" value="Bacteria"/>
</dbReference>
<accession>N2A7H4</accession>
<dbReference type="HOGENOM" id="CLU_036524_2_2_9"/>
<dbReference type="PANTHER" id="PTHR33594:SF1">
    <property type="entry name" value="HD_PDEASE DOMAIN-CONTAINING PROTEIN"/>
    <property type="match status" value="1"/>
</dbReference>
<dbReference type="OrthoDB" id="9797344at2"/>
<dbReference type="CDD" id="cd00077">
    <property type="entry name" value="HDc"/>
    <property type="match status" value="1"/>
</dbReference>
<dbReference type="SUPFAM" id="SSF109604">
    <property type="entry name" value="HD-domain/PDEase-like"/>
    <property type="match status" value="1"/>
</dbReference>
<dbReference type="SMART" id="SM00471">
    <property type="entry name" value="HDc"/>
    <property type="match status" value="1"/>
</dbReference>
<dbReference type="STRING" id="1235802.C823_04102"/>
<protein>
    <recommendedName>
        <fullName evidence="1">HD domain-containing protein</fullName>
    </recommendedName>
</protein>
<evidence type="ECO:0000259" key="1">
    <source>
        <dbReference type="PROSITE" id="PS51831"/>
    </source>
</evidence>
<dbReference type="Proteomes" id="UP000012589">
    <property type="component" value="Unassembled WGS sequence"/>
</dbReference>
<feature type="domain" description="HD" evidence="1">
    <location>
        <begin position="31"/>
        <end position="130"/>
    </location>
</feature>
<evidence type="ECO:0000313" key="2">
    <source>
        <dbReference type="EMBL" id="EMZ22015.1"/>
    </source>
</evidence>
<dbReference type="PANTHER" id="PTHR33594">
    <property type="entry name" value="SUPERFAMILY HYDROLASE, PUTATIVE (AFU_ORTHOLOGUE AFUA_1G03035)-RELATED"/>
    <property type="match status" value="1"/>
</dbReference>
<keyword evidence="3" id="KW-1185">Reference proteome</keyword>
<dbReference type="AlphaFoldDB" id="N2A7H4"/>
<dbReference type="EMBL" id="AQFT01000124">
    <property type="protein sequence ID" value="EMZ22015.1"/>
    <property type="molecule type" value="Genomic_DNA"/>
</dbReference>
<dbReference type="Gene3D" id="1.10.472.50">
    <property type="entry name" value="HD-domain/PDEase-like"/>
    <property type="match status" value="1"/>
</dbReference>
<dbReference type="InterPro" id="IPR003607">
    <property type="entry name" value="HD/PDEase_dom"/>
</dbReference>
<comment type="caution">
    <text evidence="2">The sequence shown here is derived from an EMBL/GenBank/DDBJ whole genome shotgun (WGS) entry which is preliminary data.</text>
</comment>
<organism evidence="2 3">
    <name type="scientific">Eubacterium plexicaudatum ASF492</name>
    <dbReference type="NCBI Taxonomy" id="1235802"/>
    <lineage>
        <taxon>Bacteria</taxon>
        <taxon>Bacillati</taxon>
        <taxon>Bacillota</taxon>
        <taxon>Clostridia</taxon>
        <taxon>Eubacteriales</taxon>
        <taxon>Eubacteriaceae</taxon>
        <taxon>Eubacterium</taxon>
    </lineage>
</organism>
<proteinExistence type="predicted"/>
<dbReference type="PATRIC" id="fig|1235802.3.peg.4354"/>
<dbReference type="PROSITE" id="PS51831">
    <property type="entry name" value="HD"/>
    <property type="match status" value="1"/>
</dbReference>
<name>N2A7H4_9FIRM</name>